<dbReference type="EMBL" id="CAXHTB010000058">
    <property type="protein sequence ID" value="CAL0335788.1"/>
    <property type="molecule type" value="Genomic_DNA"/>
</dbReference>
<name>A0AAV1YS66_LUPLU</name>
<dbReference type="AlphaFoldDB" id="A0AAV1YS66"/>
<evidence type="ECO:0000313" key="2">
    <source>
        <dbReference type="EMBL" id="CAL0335788.1"/>
    </source>
</evidence>
<feature type="transmembrane region" description="Helical" evidence="1">
    <location>
        <begin position="100"/>
        <end position="125"/>
    </location>
</feature>
<organism evidence="2 3">
    <name type="scientific">Lupinus luteus</name>
    <name type="common">European yellow lupine</name>
    <dbReference type="NCBI Taxonomy" id="3873"/>
    <lineage>
        <taxon>Eukaryota</taxon>
        <taxon>Viridiplantae</taxon>
        <taxon>Streptophyta</taxon>
        <taxon>Embryophyta</taxon>
        <taxon>Tracheophyta</taxon>
        <taxon>Spermatophyta</taxon>
        <taxon>Magnoliopsida</taxon>
        <taxon>eudicotyledons</taxon>
        <taxon>Gunneridae</taxon>
        <taxon>Pentapetalae</taxon>
        <taxon>rosids</taxon>
        <taxon>fabids</taxon>
        <taxon>Fabales</taxon>
        <taxon>Fabaceae</taxon>
        <taxon>Papilionoideae</taxon>
        <taxon>50 kb inversion clade</taxon>
        <taxon>genistoids sensu lato</taxon>
        <taxon>core genistoids</taxon>
        <taxon>Genisteae</taxon>
        <taxon>Lupinus</taxon>
    </lineage>
</organism>
<accession>A0AAV1YS66</accession>
<keyword evidence="1" id="KW-1133">Transmembrane helix</keyword>
<comment type="caution">
    <text evidence="2">The sequence shown here is derived from an EMBL/GenBank/DDBJ whole genome shotgun (WGS) entry which is preliminary data.</text>
</comment>
<sequence length="132" mass="13910">MPTHLEGNPELFSHGCLAKSQVRTQLLGDAARHGTIACAALRGLAACLPAHAPWWVRMARHGAPPNAPAGYPKHAGAFFHGVVGSSTESSSMPNPGRTGWVGWSFVSVVVAPAWSLGWVLGCSVIRRACRGF</sequence>
<keyword evidence="1" id="KW-0812">Transmembrane</keyword>
<dbReference type="Proteomes" id="UP001497480">
    <property type="component" value="Unassembled WGS sequence"/>
</dbReference>
<protein>
    <submittedName>
        <fullName evidence="2">Uncharacterized protein</fullName>
    </submittedName>
</protein>
<keyword evidence="1" id="KW-0472">Membrane</keyword>
<keyword evidence="3" id="KW-1185">Reference proteome</keyword>
<evidence type="ECO:0000256" key="1">
    <source>
        <dbReference type="SAM" id="Phobius"/>
    </source>
</evidence>
<evidence type="ECO:0000313" key="3">
    <source>
        <dbReference type="Proteomes" id="UP001497480"/>
    </source>
</evidence>
<proteinExistence type="predicted"/>
<reference evidence="2 3" key="1">
    <citation type="submission" date="2024-03" db="EMBL/GenBank/DDBJ databases">
        <authorList>
            <person name="Martinez-Hernandez J."/>
        </authorList>
    </citation>
    <scope>NUCLEOTIDE SEQUENCE [LARGE SCALE GENOMIC DNA]</scope>
</reference>
<gene>
    <name evidence="2" type="ORF">LLUT_LOCUS36848</name>
</gene>